<feature type="compositionally biased region" description="Low complexity" evidence="1">
    <location>
        <begin position="133"/>
        <end position="143"/>
    </location>
</feature>
<comment type="caution">
    <text evidence="2">The sequence shown here is derived from an EMBL/GenBank/DDBJ whole genome shotgun (WGS) entry which is preliminary data.</text>
</comment>
<evidence type="ECO:0000256" key="1">
    <source>
        <dbReference type="SAM" id="MobiDB-lite"/>
    </source>
</evidence>
<organism evidence="2 3">
    <name type="scientific">Coemansia asiatica</name>
    <dbReference type="NCBI Taxonomy" id="1052880"/>
    <lineage>
        <taxon>Eukaryota</taxon>
        <taxon>Fungi</taxon>
        <taxon>Fungi incertae sedis</taxon>
        <taxon>Zoopagomycota</taxon>
        <taxon>Kickxellomycotina</taxon>
        <taxon>Kickxellomycetes</taxon>
        <taxon>Kickxellales</taxon>
        <taxon>Kickxellaceae</taxon>
        <taxon>Coemansia</taxon>
    </lineage>
</organism>
<feature type="non-terminal residue" evidence="2">
    <location>
        <position position="1"/>
    </location>
</feature>
<dbReference type="Proteomes" id="UP001145021">
    <property type="component" value="Unassembled WGS sequence"/>
</dbReference>
<dbReference type="EMBL" id="JANBOH010000022">
    <property type="protein sequence ID" value="KAJ1647688.1"/>
    <property type="molecule type" value="Genomic_DNA"/>
</dbReference>
<protein>
    <submittedName>
        <fullName evidence="2">Uncharacterized protein</fullName>
    </submittedName>
</protein>
<reference evidence="2" key="1">
    <citation type="submission" date="2022-07" db="EMBL/GenBank/DDBJ databases">
        <title>Phylogenomic reconstructions and comparative analyses of Kickxellomycotina fungi.</title>
        <authorList>
            <person name="Reynolds N.K."/>
            <person name="Stajich J.E."/>
            <person name="Barry K."/>
            <person name="Grigoriev I.V."/>
            <person name="Crous P."/>
            <person name="Smith M.E."/>
        </authorList>
    </citation>
    <scope>NUCLEOTIDE SEQUENCE</scope>
    <source>
        <strain evidence="2">NBRC 105413</strain>
    </source>
</reference>
<feature type="compositionally biased region" description="Basic and acidic residues" evidence="1">
    <location>
        <begin position="389"/>
        <end position="399"/>
    </location>
</feature>
<feature type="region of interest" description="Disordered" evidence="1">
    <location>
        <begin position="258"/>
        <end position="443"/>
    </location>
</feature>
<name>A0A9W7XRL3_9FUNG</name>
<sequence length="443" mass="48153">QQQQQQSNSALSFFGRLTSSISALISSSNVTEEGPVLPLDSKSQIEDMLESYYLSQGRPVPGWVNRPPSDPPMGHVDVQKTSGSPTNNDSGSQVPNSSEHSSSKSSNQGMISRSIARLNFARIPRPQISFGLRSSSASASESSNADDRARRNVHDSGFNSPSGLDLPSIHETPSISVQMVDELGSSRYDNSAADSERELTDTPAYDSTETFQLDSDQLAASVSASDRESSPGYFSPKWFHKSPKPVQRNRTMVNRWLHGEEKQGSKKQASTPISLSSLMPQSNNGKARSTRNRVFQTGSPQSQSGAENDRSANSISRSITPVPIKKSPLSRTSISASASASASATPKKTHDRFLTDDVGIESNSSSKEKHQRHLPASSSFPSHKRSVSHGREKKQDLESSHIMLRPSSHSRSKSAASNNSTTSTPVSSRVKRLFRRKSSHKEI</sequence>
<feature type="compositionally biased region" description="Polar residues" evidence="1">
    <location>
        <begin position="79"/>
        <end position="96"/>
    </location>
</feature>
<dbReference type="AlphaFoldDB" id="A0A9W7XRL3"/>
<feature type="compositionally biased region" description="Low complexity" evidence="1">
    <location>
        <begin position="405"/>
        <end position="428"/>
    </location>
</feature>
<feature type="region of interest" description="Disordered" evidence="1">
    <location>
        <begin position="217"/>
        <end position="246"/>
    </location>
</feature>
<feature type="region of interest" description="Disordered" evidence="1">
    <location>
        <begin position="56"/>
        <end position="110"/>
    </location>
</feature>
<evidence type="ECO:0000313" key="3">
    <source>
        <dbReference type="Proteomes" id="UP001145021"/>
    </source>
</evidence>
<feature type="region of interest" description="Disordered" evidence="1">
    <location>
        <begin position="132"/>
        <end position="170"/>
    </location>
</feature>
<accession>A0A9W7XRL3</accession>
<feature type="region of interest" description="Disordered" evidence="1">
    <location>
        <begin position="188"/>
        <end position="207"/>
    </location>
</feature>
<feature type="compositionally biased region" description="Low complexity" evidence="1">
    <location>
        <begin position="335"/>
        <end position="344"/>
    </location>
</feature>
<feature type="compositionally biased region" description="Low complexity" evidence="1">
    <location>
        <begin position="97"/>
        <end position="106"/>
    </location>
</feature>
<keyword evidence="3" id="KW-1185">Reference proteome</keyword>
<gene>
    <name evidence="2" type="ORF">LPJ64_000935</name>
</gene>
<evidence type="ECO:0000313" key="2">
    <source>
        <dbReference type="EMBL" id="KAJ1647688.1"/>
    </source>
</evidence>
<feature type="compositionally biased region" description="Basic residues" evidence="1">
    <location>
        <begin position="429"/>
        <end position="443"/>
    </location>
</feature>
<feature type="compositionally biased region" description="Basic and acidic residues" evidence="1">
    <location>
        <begin position="145"/>
        <end position="154"/>
    </location>
</feature>
<feature type="compositionally biased region" description="Polar residues" evidence="1">
    <location>
        <begin position="266"/>
        <end position="319"/>
    </location>
</feature>
<proteinExistence type="predicted"/>